<dbReference type="Proteomes" id="UP001141327">
    <property type="component" value="Unassembled WGS sequence"/>
</dbReference>
<evidence type="ECO:0000313" key="9">
    <source>
        <dbReference type="EMBL" id="KAJ4457823.1"/>
    </source>
</evidence>
<reference evidence="9" key="1">
    <citation type="journal article" date="2022" name="bioRxiv">
        <title>Genomics of Preaxostyla Flagellates Illuminates Evolutionary Transitions and the Path Towards Mitochondrial Loss.</title>
        <authorList>
            <person name="Novak L.V.F."/>
            <person name="Treitli S.C."/>
            <person name="Pyrih J."/>
            <person name="Halakuc P."/>
            <person name="Pipaliya S.V."/>
            <person name="Vacek V."/>
            <person name="Brzon O."/>
            <person name="Soukal P."/>
            <person name="Eme L."/>
            <person name="Dacks J.B."/>
            <person name="Karnkowska A."/>
            <person name="Elias M."/>
            <person name="Hampl V."/>
        </authorList>
    </citation>
    <scope>NUCLEOTIDE SEQUENCE</scope>
    <source>
        <strain evidence="9">RCP-MX</strain>
    </source>
</reference>
<protein>
    <submittedName>
        <fullName evidence="9">SOS response-associated peptidase</fullName>
    </submittedName>
</protein>
<evidence type="ECO:0000256" key="4">
    <source>
        <dbReference type="ARBA" id="ARBA00022801"/>
    </source>
</evidence>
<evidence type="ECO:0000256" key="1">
    <source>
        <dbReference type="ARBA" id="ARBA00008136"/>
    </source>
</evidence>
<organism evidence="9 10">
    <name type="scientific">Paratrimastix pyriformis</name>
    <dbReference type="NCBI Taxonomy" id="342808"/>
    <lineage>
        <taxon>Eukaryota</taxon>
        <taxon>Metamonada</taxon>
        <taxon>Preaxostyla</taxon>
        <taxon>Paratrimastigidae</taxon>
        <taxon>Paratrimastix</taxon>
    </lineage>
</organism>
<evidence type="ECO:0000256" key="7">
    <source>
        <dbReference type="ARBA" id="ARBA00023239"/>
    </source>
</evidence>
<feature type="compositionally biased region" description="Low complexity" evidence="8">
    <location>
        <begin position="292"/>
        <end position="323"/>
    </location>
</feature>
<feature type="compositionally biased region" description="Polar residues" evidence="8">
    <location>
        <begin position="420"/>
        <end position="463"/>
    </location>
</feature>
<keyword evidence="5" id="KW-0190">Covalent protein-DNA linkage</keyword>
<keyword evidence="4" id="KW-0378">Hydrolase</keyword>
<dbReference type="Gene3D" id="3.90.1680.10">
    <property type="entry name" value="SOS response associated peptidase-like"/>
    <property type="match status" value="1"/>
</dbReference>
<evidence type="ECO:0000256" key="5">
    <source>
        <dbReference type="ARBA" id="ARBA00023124"/>
    </source>
</evidence>
<proteinExistence type="inferred from homology"/>
<evidence type="ECO:0000256" key="3">
    <source>
        <dbReference type="ARBA" id="ARBA00022763"/>
    </source>
</evidence>
<keyword evidence="7" id="KW-0456">Lyase</keyword>
<dbReference type="InterPro" id="IPR003738">
    <property type="entry name" value="SRAP"/>
</dbReference>
<dbReference type="EMBL" id="JAPMOS010000039">
    <property type="protein sequence ID" value="KAJ4457823.1"/>
    <property type="molecule type" value="Genomic_DNA"/>
</dbReference>
<evidence type="ECO:0000313" key="10">
    <source>
        <dbReference type="Proteomes" id="UP001141327"/>
    </source>
</evidence>
<evidence type="ECO:0000256" key="6">
    <source>
        <dbReference type="ARBA" id="ARBA00023125"/>
    </source>
</evidence>
<dbReference type="InterPro" id="IPR036590">
    <property type="entry name" value="SRAP-like"/>
</dbReference>
<keyword evidence="6" id="KW-0238">DNA-binding</keyword>
<accession>A0ABQ8UGC2</accession>
<dbReference type="Pfam" id="PF02586">
    <property type="entry name" value="SRAP"/>
    <property type="match status" value="1"/>
</dbReference>
<keyword evidence="2" id="KW-0645">Protease</keyword>
<evidence type="ECO:0000256" key="8">
    <source>
        <dbReference type="SAM" id="MobiDB-lite"/>
    </source>
</evidence>
<dbReference type="PANTHER" id="PTHR13604">
    <property type="entry name" value="DC12-RELATED"/>
    <property type="match status" value="1"/>
</dbReference>
<sequence length="463" mass="48965">MCGRVACGLCPERIATHFDIPHERVDDARLSNFHPSYNMGPSSHAPIICAQATGMSLTAMQWGLVPMWMQTRVSKGEGHICPLINARSDTLREKSSFSRLAHCVMVVDGYYEWRKVDNTRVPYLIRLPEDQPMYLACIYDTQPTEDGTMSQNFVILTTEPASPIAFIHDRMPAVLRGPAEVAGWLRGDALHSLGLTEATDLLRPYPDPLVFHPVSPLVNSVRNQGRELLVPMTEEAALREAAPGKMKKTSALAQAAKGCQTVDKFFKPLAKSQPTTTTTTTVSPFFAAATTTPAGPSTTSPPAISMTPAAPATTSSTYPSTSSFHAAAMTSGGPPPATTLPSTSPTTAATPPRAMPLRLRQTRAVRHSCSHRPSYNDSDGCLPHPGKAPPTAVAPTPAGIFPCGSNPGRTVAAQGGSHPTCGSNPTCGSHPGSSRGSNPAYGSNPRCDSNPSSSNPTCGSNPG</sequence>
<feature type="region of interest" description="Disordered" evidence="8">
    <location>
        <begin position="292"/>
        <end position="393"/>
    </location>
</feature>
<comment type="similarity">
    <text evidence="1">Belongs to the SOS response-associated peptidase family.</text>
</comment>
<name>A0ABQ8UGC2_9EUKA</name>
<feature type="compositionally biased region" description="Low complexity" evidence="8">
    <location>
        <begin position="339"/>
        <end position="352"/>
    </location>
</feature>
<feature type="compositionally biased region" description="Basic residues" evidence="8">
    <location>
        <begin position="360"/>
        <end position="370"/>
    </location>
</feature>
<keyword evidence="3" id="KW-0227">DNA damage</keyword>
<dbReference type="SUPFAM" id="SSF143081">
    <property type="entry name" value="BB1717-like"/>
    <property type="match status" value="1"/>
</dbReference>
<comment type="caution">
    <text evidence="9">The sequence shown here is derived from an EMBL/GenBank/DDBJ whole genome shotgun (WGS) entry which is preliminary data.</text>
</comment>
<evidence type="ECO:0000256" key="2">
    <source>
        <dbReference type="ARBA" id="ARBA00022670"/>
    </source>
</evidence>
<dbReference type="PANTHER" id="PTHR13604:SF0">
    <property type="entry name" value="ABASIC SITE PROCESSING PROTEIN HMCES"/>
    <property type="match status" value="1"/>
</dbReference>
<feature type="region of interest" description="Disordered" evidence="8">
    <location>
        <begin position="411"/>
        <end position="463"/>
    </location>
</feature>
<gene>
    <name evidence="9" type="ORF">PAPYR_6642</name>
</gene>
<keyword evidence="10" id="KW-1185">Reference proteome</keyword>